<reference evidence="23" key="1">
    <citation type="submission" date="2020-03" db="EMBL/GenBank/DDBJ databases">
        <title>Studies in the Genomics of Life Span.</title>
        <authorList>
            <person name="Glass D."/>
        </authorList>
    </citation>
    <scope>NUCLEOTIDE SEQUENCE</scope>
    <source>
        <strain evidence="23">LTLLF</strain>
        <tissue evidence="23">Muscle</tissue>
    </source>
</reference>
<keyword evidence="9" id="KW-0053">Apoptosis</keyword>
<dbReference type="PANTHER" id="PTHR10836:SF111">
    <property type="entry name" value="GLYCERALDEHYDE-3-PHOSPHATE DEHYDROGENASE"/>
    <property type="match status" value="1"/>
</dbReference>
<dbReference type="InterPro" id="IPR020829">
    <property type="entry name" value="GlycerAld_3-P_DH_cat"/>
</dbReference>
<comment type="catalytic activity">
    <reaction evidence="19">
        <text>D-glyceraldehyde 3-phosphate + phosphate + NAD(+) = (2R)-3-phospho-glyceroyl phosphate + NADH + H(+)</text>
        <dbReference type="Rhea" id="RHEA:10300"/>
        <dbReference type="ChEBI" id="CHEBI:15378"/>
        <dbReference type="ChEBI" id="CHEBI:43474"/>
        <dbReference type="ChEBI" id="CHEBI:57540"/>
        <dbReference type="ChEBI" id="CHEBI:57604"/>
        <dbReference type="ChEBI" id="CHEBI:57945"/>
        <dbReference type="ChEBI" id="CHEBI:59776"/>
        <dbReference type="EC" id="1.2.1.12"/>
    </reaction>
</comment>
<evidence type="ECO:0000256" key="2">
    <source>
        <dbReference type="ARBA" id="ARBA00004245"/>
    </source>
</evidence>
<accession>A0A8J6GX65</accession>
<dbReference type="GO" id="GO:0005829">
    <property type="term" value="C:cytosol"/>
    <property type="evidence" value="ECO:0007669"/>
    <property type="project" value="UniProtKB-SubCell"/>
</dbReference>
<evidence type="ECO:0000256" key="12">
    <source>
        <dbReference type="ARBA" id="ARBA00023002"/>
    </source>
</evidence>
<dbReference type="PANTHER" id="PTHR10836">
    <property type="entry name" value="GLYCERALDEHYDE 3-PHOSPHATE DEHYDROGENASE"/>
    <property type="match status" value="1"/>
</dbReference>
<comment type="subcellular location">
    <subcellularLocation>
        <location evidence="2">Cytoplasm</location>
        <location evidence="2">Cytoskeleton</location>
    </subcellularLocation>
    <subcellularLocation>
        <location evidence="3">Cytoplasm</location>
        <location evidence="3">Cytosol</location>
    </subcellularLocation>
    <subcellularLocation>
        <location evidence="1">Nucleus</location>
    </subcellularLocation>
</comment>
<dbReference type="EC" id="1.2.1.12" evidence="6"/>
<dbReference type="Pfam" id="PF02800">
    <property type="entry name" value="Gp_dh_C"/>
    <property type="match status" value="1"/>
</dbReference>
<evidence type="ECO:0000256" key="9">
    <source>
        <dbReference type="ARBA" id="ARBA00022703"/>
    </source>
</evidence>
<dbReference type="GO" id="GO:0006096">
    <property type="term" value="P:glycolytic process"/>
    <property type="evidence" value="ECO:0007669"/>
    <property type="project" value="UniProtKB-KW"/>
</dbReference>
<keyword evidence="12" id="KW-0560">Oxidoreductase</keyword>
<evidence type="ECO:0000256" key="21">
    <source>
        <dbReference type="SAM" id="MobiDB-lite"/>
    </source>
</evidence>
<comment type="pathway">
    <text evidence="4">Carbohydrate degradation; glycolysis; pyruvate from D-glyceraldehyde 3-phosphate: step 1/5.</text>
</comment>
<protein>
    <recommendedName>
        <fullName evidence="6">glyceraldehyde-3-phosphate dehydrogenase (phosphorylating)</fullName>
        <ecNumber evidence="6">1.2.1.12</ecNumber>
    </recommendedName>
    <alternativeName>
        <fullName evidence="17">Peptidyl-cysteine S-nitrosylase GAPDH</fullName>
    </alternativeName>
</protein>
<evidence type="ECO:0000256" key="11">
    <source>
        <dbReference type="ARBA" id="ARBA00022845"/>
    </source>
</evidence>
<keyword evidence="15" id="KW-0206">Cytoskeleton</keyword>
<sequence>MLAAGGGARFRSRRPPRCFEPRPGRDAVIPERGRGCLGTSSIRHRGTTAAGDERAGCNACCTTNCLAPLAKVIHDYCGIVEGLMTTVHDITATQKTVDGSSGKLGRDGLCAAQNIIPASTDVAKAVVKVIPELNGKLLGMASRVPTPNVSFVDLTCHL</sequence>
<dbReference type="PRINTS" id="PR00078">
    <property type="entry name" value="G3PDHDRGNASE"/>
</dbReference>
<keyword evidence="8" id="KW-0808">Transferase</keyword>
<evidence type="ECO:0000256" key="10">
    <source>
        <dbReference type="ARBA" id="ARBA00022799"/>
    </source>
</evidence>
<dbReference type="GO" id="GO:0004365">
    <property type="term" value="F:glyceraldehyde-3-phosphate dehydrogenase (NAD+) (phosphorylating) activity"/>
    <property type="evidence" value="ECO:0007669"/>
    <property type="project" value="UniProtKB-EC"/>
</dbReference>
<dbReference type="Proteomes" id="UP000710432">
    <property type="component" value="Unassembled WGS sequence"/>
</dbReference>
<evidence type="ECO:0000256" key="4">
    <source>
        <dbReference type="ARBA" id="ARBA00004869"/>
    </source>
</evidence>
<evidence type="ECO:0000256" key="20">
    <source>
        <dbReference type="ARBA" id="ARBA00048005"/>
    </source>
</evidence>
<dbReference type="GO" id="GO:0005634">
    <property type="term" value="C:nucleus"/>
    <property type="evidence" value="ECO:0007669"/>
    <property type="project" value="UniProtKB-SubCell"/>
</dbReference>
<dbReference type="SUPFAM" id="SSF55347">
    <property type="entry name" value="Glyceraldehyde-3-phosphate dehydrogenase-like, C-terminal domain"/>
    <property type="match status" value="1"/>
</dbReference>
<evidence type="ECO:0000256" key="3">
    <source>
        <dbReference type="ARBA" id="ARBA00004514"/>
    </source>
</evidence>
<keyword evidence="10" id="KW-0702">S-nitrosylation</keyword>
<keyword evidence="14" id="KW-0324">Glycolysis</keyword>
<gene>
    <name evidence="23" type="ORF">LTLLF_114355</name>
</gene>
<comment type="subunit">
    <text evidence="18">Homotetramer. Interacts with TPPP; the interaction is direct. Interacts (when S-nitrosylated) with SIAH1; leading to nuclear translocation. Interacts with RILPL1/GOSPEL, leading to prevent the interaction between GAPDH and SIAH1 and prevent nuclear translocation. Interacts with CHP1; the interaction increases the binding of CHP1 with microtubules. Associates with microtubules. Interacts with EIF1AD, USP25, PRKCI and WARS1. Interacts with phosphorylated RPL13A; inhibited by oxidatively-modified low-densitity lipoprotein (LDL(ox)). Component of the GAIT complex. Interacts with FKBP6; leading to inhibit GAPDH catalytic activity. Interacts with TRAF2, promoting TRAF2 ubiquitination. Interacts with TRAF3, promoting TRAF3 ubiquitination.</text>
</comment>
<keyword evidence="7" id="KW-0963">Cytoplasm</keyword>
<dbReference type="GO" id="GO:0005856">
    <property type="term" value="C:cytoskeleton"/>
    <property type="evidence" value="ECO:0007669"/>
    <property type="project" value="UniProtKB-SubCell"/>
</dbReference>
<comment type="catalytic activity">
    <reaction evidence="20">
        <text>S-nitroso-L-cysteinyl-[GAPDH] + L-cysteinyl-[protein] = L-cysteinyl-[GAPDH] + S-nitroso-L-cysteinyl-[protein]</text>
        <dbReference type="Rhea" id="RHEA:66684"/>
        <dbReference type="Rhea" id="RHEA-COMP:10131"/>
        <dbReference type="Rhea" id="RHEA-COMP:17089"/>
        <dbReference type="Rhea" id="RHEA-COMP:17090"/>
        <dbReference type="Rhea" id="RHEA-COMP:17091"/>
        <dbReference type="ChEBI" id="CHEBI:29950"/>
        <dbReference type="ChEBI" id="CHEBI:149494"/>
    </reaction>
    <physiologicalReaction direction="left-to-right" evidence="20">
        <dbReference type="Rhea" id="RHEA:66685"/>
    </physiologicalReaction>
</comment>
<evidence type="ECO:0000256" key="15">
    <source>
        <dbReference type="ARBA" id="ARBA00023212"/>
    </source>
</evidence>
<evidence type="ECO:0000256" key="14">
    <source>
        <dbReference type="ARBA" id="ARBA00023152"/>
    </source>
</evidence>
<proteinExistence type="inferred from homology"/>
<evidence type="ECO:0000313" key="23">
    <source>
        <dbReference type="EMBL" id="KAH0518840.1"/>
    </source>
</evidence>
<evidence type="ECO:0000256" key="19">
    <source>
        <dbReference type="ARBA" id="ARBA00047698"/>
    </source>
</evidence>
<dbReference type="GO" id="GO:0016740">
    <property type="term" value="F:transferase activity"/>
    <property type="evidence" value="ECO:0007669"/>
    <property type="project" value="UniProtKB-KW"/>
</dbReference>
<comment type="similarity">
    <text evidence="5">Belongs to the glyceraldehyde-3-phosphate dehydrogenase family.</text>
</comment>
<dbReference type="InterPro" id="IPR020831">
    <property type="entry name" value="GlycerAld/Erythrose_P_DH"/>
</dbReference>
<evidence type="ECO:0000256" key="13">
    <source>
        <dbReference type="ARBA" id="ARBA00023027"/>
    </source>
</evidence>
<organism evidence="23 24">
    <name type="scientific">Microtus ochrogaster</name>
    <name type="common">Prairie vole</name>
    <dbReference type="NCBI Taxonomy" id="79684"/>
    <lineage>
        <taxon>Eukaryota</taxon>
        <taxon>Metazoa</taxon>
        <taxon>Chordata</taxon>
        <taxon>Craniata</taxon>
        <taxon>Vertebrata</taxon>
        <taxon>Euteleostomi</taxon>
        <taxon>Mammalia</taxon>
        <taxon>Eutheria</taxon>
        <taxon>Euarchontoglires</taxon>
        <taxon>Glires</taxon>
        <taxon>Rodentia</taxon>
        <taxon>Myomorpha</taxon>
        <taxon>Muroidea</taxon>
        <taxon>Cricetidae</taxon>
        <taxon>Arvicolinae</taxon>
        <taxon>Microtus</taxon>
    </lineage>
</organism>
<keyword evidence="11" id="KW-0810">Translation regulation</keyword>
<evidence type="ECO:0000256" key="6">
    <source>
        <dbReference type="ARBA" id="ARBA00013119"/>
    </source>
</evidence>
<evidence type="ECO:0000256" key="17">
    <source>
        <dbReference type="ARBA" id="ARBA00031890"/>
    </source>
</evidence>
<dbReference type="GO" id="GO:0006417">
    <property type="term" value="P:regulation of translation"/>
    <property type="evidence" value="ECO:0007669"/>
    <property type="project" value="UniProtKB-KW"/>
</dbReference>
<keyword evidence="13" id="KW-0520">NAD</keyword>
<feature type="compositionally biased region" description="Basic and acidic residues" evidence="21">
    <location>
        <begin position="17"/>
        <end position="26"/>
    </location>
</feature>
<evidence type="ECO:0000256" key="18">
    <source>
        <dbReference type="ARBA" id="ARBA00046997"/>
    </source>
</evidence>
<evidence type="ECO:0000256" key="1">
    <source>
        <dbReference type="ARBA" id="ARBA00004123"/>
    </source>
</evidence>
<name>A0A8J6GX65_MICOH</name>
<evidence type="ECO:0000313" key="24">
    <source>
        <dbReference type="Proteomes" id="UP000710432"/>
    </source>
</evidence>
<evidence type="ECO:0000256" key="5">
    <source>
        <dbReference type="ARBA" id="ARBA00007406"/>
    </source>
</evidence>
<evidence type="ECO:0000256" key="16">
    <source>
        <dbReference type="ARBA" id="ARBA00023242"/>
    </source>
</evidence>
<dbReference type="AlphaFoldDB" id="A0A8J6GX65"/>
<feature type="region of interest" description="Disordered" evidence="21">
    <location>
        <begin position="1"/>
        <end position="26"/>
    </location>
</feature>
<evidence type="ECO:0000259" key="22">
    <source>
        <dbReference type="Pfam" id="PF02800"/>
    </source>
</evidence>
<evidence type="ECO:0000256" key="8">
    <source>
        <dbReference type="ARBA" id="ARBA00022679"/>
    </source>
</evidence>
<comment type="caution">
    <text evidence="23">The sequence shown here is derived from an EMBL/GenBank/DDBJ whole genome shotgun (WGS) entry which is preliminary data.</text>
</comment>
<evidence type="ECO:0000256" key="7">
    <source>
        <dbReference type="ARBA" id="ARBA00022490"/>
    </source>
</evidence>
<dbReference type="GO" id="GO:0006915">
    <property type="term" value="P:apoptotic process"/>
    <property type="evidence" value="ECO:0007669"/>
    <property type="project" value="UniProtKB-KW"/>
</dbReference>
<dbReference type="EMBL" id="JAATJU010009100">
    <property type="protein sequence ID" value="KAH0518840.1"/>
    <property type="molecule type" value="Genomic_DNA"/>
</dbReference>
<keyword evidence="16" id="KW-0539">Nucleus</keyword>
<dbReference type="Gene3D" id="3.30.360.10">
    <property type="entry name" value="Dihydrodipicolinate Reductase, domain 2"/>
    <property type="match status" value="1"/>
</dbReference>
<feature type="domain" description="Glyceraldehyde 3-phosphate dehydrogenase catalytic" evidence="22">
    <location>
        <begin position="66"/>
        <end position="157"/>
    </location>
</feature>